<keyword evidence="7" id="KW-1133">Transmembrane helix</keyword>
<dbReference type="InterPro" id="IPR013783">
    <property type="entry name" value="Ig-like_fold"/>
</dbReference>
<reference evidence="9 10" key="1">
    <citation type="submission" date="2020-02" db="EMBL/GenBank/DDBJ databases">
        <title>Genome sequencing for Draconibacterium sp. strain M1.</title>
        <authorList>
            <person name="Park S.-J."/>
        </authorList>
    </citation>
    <scope>NUCLEOTIDE SEQUENCE [LARGE SCALE GENOMIC DNA]</scope>
    <source>
        <strain evidence="9 10">M1</strain>
    </source>
</reference>
<dbReference type="EMBL" id="CP048409">
    <property type="protein sequence ID" value="QIA06422.1"/>
    <property type="molecule type" value="Genomic_DNA"/>
</dbReference>
<dbReference type="FunFam" id="3.30.565.10:FF:000006">
    <property type="entry name" value="Sensor histidine kinase WalK"/>
    <property type="match status" value="1"/>
</dbReference>
<comment type="catalytic activity">
    <reaction evidence="1">
        <text>ATP + protein L-histidine = ADP + protein N-phospho-L-histidine.</text>
        <dbReference type="EC" id="2.7.13.3"/>
    </reaction>
</comment>
<dbReference type="PANTHER" id="PTHR43547:SF2">
    <property type="entry name" value="HYBRID SIGNAL TRANSDUCTION HISTIDINE KINASE C"/>
    <property type="match status" value="1"/>
</dbReference>
<dbReference type="InterPro" id="IPR004358">
    <property type="entry name" value="Sig_transdc_His_kin-like_C"/>
</dbReference>
<dbReference type="KEGG" id="drc:G0Q07_01170"/>
<dbReference type="InterPro" id="IPR003661">
    <property type="entry name" value="HisK_dim/P_dom"/>
</dbReference>
<feature type="coiled-coil region" evidence="6">
    <location>
        <begin position="823"/>
        <end position="850"/>
    </location>
</feature>
<dbReference type="PRINTS" id="PR00344">
    <property type="entry name" value="BCTRLSENSOR"/>
</dbReference>
<dbReference type="InterPro" id="IPR011123">
    <property type="entry name" value="Y_Y_Y"/>
</dbReference>
<dbReference type="FunFam" id="2.60.40.10:FF:000791">
    <property type="entry name" value="Two-component system sensor histidine kinase/response regulator"/>
    <property type="match status" value="1"/>
</dbReference>
<dbReference type="SUPFAM" id="SSF47384">
    <property type="entry name" value="Homodimeric domain of signal transducing histidine kinase"/>
    <property type="match status" value="1"/>
</dbReference>
<dbReference type="InterPro" id="IPR015943">
    <property type="entry name" value="WD40/YVTN_repeat-like_dom_sf"/>
</dbReference>
<keyword evidence="5" id="KW-0418">Kinase</keyword>
<dbReference type="SMART" id="SM00387">
    <property type="entry name" value="HATPase_c"/>
    <property type="match status" value="1"/>
</dbReference>
<dbReference type="CDD" id="cd00082">
    <property type="entry name" value="HisKA"/>
    <property type="match status" value="1"/>
</dbReference>
<dbReference type="Pfam" id="PF07495">
    <property type="entry name" value="Y_Y_Y"/>
    <property type="match status" value="1"/>
</dbReference>
<dbReference type="PROSITE" id="PS50109">
    <property type="entry name" value="HIS_KIN"/>
    <property type="match status" value="1"/>
</dbReference>
<dbReference type="Pfam" id="PF00512">
    <property type="entry name" value="HisKA"/>
    <property type="match status" value="1"/>
</dbReference>
<dbReference type="Gene3D" id="2.60.40.10">
    <property type="entry name" value="Immunoglobulins"/>
    <property type="match status" value="1"/>
</dbReference>
<dbReference type="Gene3D" id="2.130.10.10">
    <property type="entry name" value="YVTN repeat-like/Quinoprotein amine dehydrogenase"/>
    <property type="match status" value="2"/>
</dbReference>
<feature type="transmembrane region" description="Helical" evidence="7">
    <location>
        <begin position="801"/>
        <end position="821"/>
    </location>
</feature>
<evidence type="ECO:0000256" key="3">
    <source>
        <dbReference type="ARBA" id="ARBA00022553"/>
    </source>
</evidence>
<keyword evidence="6" id="KW-0175">Coiled coil</keyword>
<dbReference type="InterPro" id="IPR036890">
    <property type="entry name" value="HATPase_C_sf"/>
</dbReference>
<keyword evidence="3" id="KW-0597">Phosphoprotein</keyword>
<evidence type="ECO:0000256" key="5">
    <source>
        <dbReference type="ARBA" id="ARBA00022777"/>
    </source>
</evidence>
<gene>
    <name evidence="9" type="ORF">G0Q07_01170</name>
</gene>
<dbReference type="InterPro" id="IPR005467">
    <property type="entry name" value="His_kinase_dom"/>
</dbReference>
<proteinExistence type="predicted"/>
<evidence type="ECO:0000256" key="1">
    <source>
        <dbReference type="ARBA" id="ARBA00000085"/>
    </source>
</evidence>
<dbReference type="SUPFAM" id="SSF55874">
    <property type="entry name" value="ATPase domain of HSP90 chaperone/DNA topoisomerase II/histidine kinase"/>
    <property type="match status" value="1"/>
</dbReference>
<keyword evidence="10" id="KW-1185">Reference proteome</keyword>
<evidence type="ECO:0000256" key="2">
    <source>
        <dbReference type="ARBA" id="ARBA00012438"/>
    </source>
</evidence>
<dbReference type="SUPFAM" id="SSF63829">
    <property type="entry name" value="Calcium-dependent phosphotriesterase"/>
    <property type="match status" value="3"/>
</dbReference>
<dbReference type="InterPro" id="IPR036097">
    <property type="entry name" value="HisK_dim/P_sf"/>
</dbReference>
<dbReference type="InterPro" id="IPR003594">
    <property type="entry name" value="HATPase_dom"/>
</dbReference>
<evidence type="ECO:0000256" key="4">
    <source>
        <dbReference type="ARBA" id="ARBA00022679"/>
    </source>
</evidence>
<accession>A0A6C0R916</accession>
<dbReference type="PANTHER" id="PTHR43547">
    <property type="entry name" value="TWO-COMPONENT HISTIDINE KINASE"/>
    <property type="match status" value="1"/>
</dbReference>
<dbReference type="Proteomes" id="UP000474630">
    <property type="component" value="Chromosome"/>
</dbReference>
<evidence type="ECO:0000313" key="9">
    <source>
        <dbReference type="EMBL" id="QIA06422.1"/>
    </source>
</evidence>
<evidence type="ECO:0000259" key="8">
    <source>
        <dbReference type="PROSITE" id="PS50109"/>
    </source>
</evidence>
<protein>
    <recommendedName>
        <fullName evidence="2">histidine kinase</fullName>
        <ecNumber evidence="2">2.7.13.3</ecNumber>
    </recommendedName>
</protein>
<evidence type="ECO:0000313" key="10">
    <source>
        <dbReference type="Proteomes" id="UP000474630"/>
    </source>
</evidence>
<keyword evidence="7" id="KW-0472">Membrane</keyword>
<dbReference type="Gene3D" id="1.10.287.130">
    <property type="match status" value="1"/>
</dbReference>
<evidence type="ECO:0000256" key="7">
    <source>
        <dbReference type="SAM" id="Phobius"/>
    </source>
</evidence>
<dbReference type="EC" id="2.7.13.3" evidence="2"/>
<dbReference type="SMART" id="SM00388">
    <property type="entry name" value="HisKA"/>
    <property type="match status" value="1"/>
</dbReference>
<evidence type="ECO:0000256" key="6">
    <source>
        <dbReference type="SAM" id="Coils"/>
    </source>
</evidence>
<dbReference type="InterPro" id="IPR011110">
    <property type="entry name" value="Reg_prop"/>
</dbReference>
<keyword evidence="4" id="KW-0808">Transferase</keyword>
<dbReference type="Pfam" id="PF07494">
    <property type="entry name" value="Reg_prop"/>
    <property type="match status" value="2"/>
</dbReference>
<name>A0A6C0R916_9BACT</name>
<feature type="domain" description="Histidine kinase" evidence="8">
    <location>
        <begin position="857"/>
        <end position="1075"/>
    </location>
</feature>
<dbReference type="AlphaFoldDB" id="A0A6C0R916"/>
<dbReference type="Gene3D" id="3.30.565.10">
    <property type="entry name" value="Histidine kinase-like ATPase, C-terminal domain"/>
    <property type="match status" value="1"/>
</dbReference>
<keyword evidence="7" id="KW-0812">Transmembrane</keyword>
<dbReference type="GO" id="GO:0000155">
    <property type="term" value="F:phosphorelay sensor kinase activity"/>
    <property type="evidence" value="ECO:0007669"/>
    <property type="project" value="InterPro"/>
</dbReference>
<dbReference type="RefSeq" id="WP_163344355.1">
    <property type="nucleotide sequence ID" value="NZ_CP048409.1"/>
</dbReference>
<dbReference type="Pfam" id="PF02518">
    <property type="entry name" value="HATPase_c"/>
    <property type="match status" value="1"/>
</dbReference>
<sequence length="1075" mass="120988">MGRIKKLINFGTLLLFLAMSFSGYAGQKQLLFNGITTDDGLVSSNILSITQDQHGFIWIGTYDGLHRYDSKELKIYQNRNNQPNSLADNLIRSLYVDNKNNMFVGTNTGISLYDKKTDQFINFSQDTSSCLYSLNFQANKITSDDKGNIWIASNVGLVKFNRAENNCELFTHDSSNQESISNSFCTGLHIDSFNRLWISTQKGINLFNSENKSFKLVSEGVNGNDYSDYVFREMTEDQNKNLWINSEDGLFRIKLAENSAEKLQHFAPTPDDPNSISENMLSAIYVDQENNLWIGAENSGLYLFNRTKQNFDVVVSNGRSVQNLQDISVNAIFQDNAGNLWIGTYGHGVLTITKNSYAISLFQDIVAENQTYTSTLVNAFLEDSRANIWIGTDGNGILKFNKSTRKFKNFSTQNSGLGNDYILSMIEDDNQNLWLASWDGGLIRFNPENETFTSFTTENSAIPGNKIYTVAKGENNKIWLGSHYGGLILFEPSENRFTSINKISNDLGENTVNVVKPDSKGNLYVGTTKGLVIYNPSDKRVEKIEGDSARLDIGNLEINDVNVENDTSIWVGTLMGMFHFNPETNKTRRFTTADGLPGDIINAIINDNSGVLWVTTSNGICRFKPGNSSITVFNKNDGMQSNEFRPRSALVDSEGYLYFGGINGFNIINPQKIVRNNHVPKVQFTGFDIFHMVVKPGDPNSPLDKIIPETDKIVLNYDQSVLTFHFAVLDFTSPNKNEHAYMLENFDSDWTYSENERQATYTNLDPGEYIFRVKGANNDGVWNEEGASLIVVVKPPWWQTWWFKTLLVLAIGFTVLSIFYVRIKSLERQKHILEKRVEERTRELAKLNATKDKLFSIISHDLRSPFNVILGYADVLKEQYKSFDEDTMNNVLSDLKESGENAFNLLENLLNWSSAQRGTIDFSPIKTTAREITGSIMPEVTSIAKKKNIEIVNHVSGKDIPLMADKNMLSLVFRNLLTNAVKFSNPGNKVWIDAEIKSDEVIFSIKDEGIGITPQKVATLFDLEENSTQRGTSGEKGTGLGLILSKEFVEMHKGKIWAESEIGKGAAFYFSVPNY</sequence>
<organism evidence="9 10">
    <name type="scientific">Draconibacterium halophilum</name>
    <dbReference type="NCBI Taxonomy" id="2706887"/>
    <lineage>
        <taxon>Bacteria</taxon>
        <taxon>Pseudomonadati</taxon>
        <taxon>Bacteroidota</taxon>
        <taxon>Bacteroidia</taxon>
        <taxon>Marinilabiliales</taxon>
        <taxon>Prolixibacteraceae</taxon>
        <taxon>Draconibacterium</taxon>
    </lineage>
</organism>